<organism evidence="1 2">
    <name type="scientific">Prorocentrum cordatum</name>
    <dbReference type="NCBI Taxonomy" id="2364126"/>
    <lineage>
        <taxon>Eukaryota</taxon>
        <taxon>Sar</taxon>
        <taxon>Alveolata</taxon>
        <taxon>Dinophyceae</taxon>
        <taxon>Prorocentrales</taxon>
        <taxon>Prorocentraceae</taxon>
        <taxon>Prorocentrum</taxon>
    </lineage>
</organism>
<proteinExistence type="predicted"/>
<protein>
    <submittedName>
        <fullName evidence="1">Uncharacterized protein</fullName>
    </submittedName>
</protein>
<evidence type="ECO:0000313" key="2">
    <source>
        <dbReference type="Proteomes" id="UP001189429"/>
    </source>
</evidence>
<gene>
    <name evidence="1" type="ORF">PCOR1329_LOCUS4707</name>
</gene>
<dbReference type="Proteomes" id="UP001189429">
    <property type="component" value="Unassembled WGS sequence"/>
</dbReference>
<name>A0ABN9PPP5_9DINO</name>
<feature type="non-terminal residue" evidence="1">
    <location>
        <position position="1"/>
    </location>
</feature>
<sequence length="53" mass="5667">DGILFSDSAGLATAVSRATKERAAFAEKARRKFEGRGWQAQWDLAAGPIFGAL</sequence>
<reference evidence="1" key="1">
    <citation type="submission" date="2023-10" db="EMBL/GenBank/DDBJ databases">
        <authorList>
            <person name="Chen Y."/>
            <person name="Shah S."/>
            <person name="Dougan E. K."/>
            <person name="Thang M."/>
            <person name="Chan C."/>
        </authorList>
    </citation>
    <scope>NUCLEOTIDE SEQUENCE [LARGE SCALE GENOMIC DNA]</scope>
</reference>
<keyword evidence="2" id="KW-1185">Reference proteome</keyword>
<evidence type="ECO:0000313" key="1">
    <source>
        <dbReference type="EMBL" id="CAK0794851.1"/>
    </source>
</evidence>
<comment type="caution">
    <text evidence="1">The sequence shown here is derived from an EMBL/GenBank/DDBJ whole genome shotgun (WGS) entry which is preliminary data.</text>
</comment>
<dbReference type="EMBL" id="CAUYUJ010001225">
    <property type="protein sequence ID" value="CAK0794851.1"/>
    <property type="molecule type" value="Genomic_DNA"/>
</dbReference>
<accession>A0ABN9PPP5</accession>